<evidence type="ECO:0000256" key="3">
    <source>
        <dbReference type="SAM" id="Phobius"/>
    </source>
</evidence>
<evidence type="ECO:0000256" key="2">
    <source>
        <dbReference type="SAM" id="MobiDB-lite"/>
    </source>
</evidence>
<dbReference type="PANTHER" id="PTHR15735">
    <property type="entry name" value="FCH AND DOUBLE SH3 DOMAINS PROTEIN"/>
    <property type="match status" value="1"/>
</dbReference>
<evidence type="ECO:0000313" key="6">
    <source>
        <dbReference type="Proteomes" id="UP001228049"/>
    </source>
</evidence>
<dbReference type="Pfam" id="PF00611">
    <property type="entry name" value="FCH"/>
    <property type="match status" value="1"/>
</dbReference>
<reference evidence="5" key="1">
    <citation type="submission" date="2023-04" db="EMBL/GenBank/DDBJ databases">
        <title>Chromosome-level genome of Chaenocephalus aceratus.</title>
        <authorList>
            <person name="Park H."/>
        </authorList>
    </citation>
    <scope>NUCLEOTIDE SEQUENCE</scope>
    <source>
        <strain evidence="5">DE</strain>
        <tissue evidence="5">Muscle</tissue>
    </source>
</reference>
<keyword evidence="3" id="KW-0472">Membrane</keyword>
<sequence length="409" mass="46966">MAARSDAAAHGSLFWLCTVCFLFVCVNTLEQATYMYSRMDLFDIGMSCRSDITADFHRTNNIPEDIARPPGSPWIVFGPVKQRRRRRERKQKRGCRAGLLARLRKRPHRPPLPSLFLANARSIVHKMDELEVLLAANTNVRDCCVMIITESWLHSRIPDAAVQLPGRSTHRYDRNSASAFRSGDAAQYSMARANLRRGIKAAKEDYKGKVEVNLAHNNTRISFDNLEKHTSCGIDFLERYSKFLRERADIELSYAKQIRYSWCVAFAATLRQLNELSVQREEFAENLNTQIVCELTRYTQEHFQDGRRAQQHIEGSWKQLESSKRRFDATVRKRSEPNRCPTESTSTTRRTERRLVRRLNRKNKLPRIEERLCDQSKPVQPGPAPALPHTGASYIPGTPALPHTGASVW</sequence>
<accession>A0AAD9B512</accession>
<keyword evidence="3" id="KW-1133">Transmembrane helix</keyword>
<keyword evidence="6" id="KW-1185">Reference proteome</keyword>
<comment type="caution">
    <text evidence="5">The sequence shown here is derived from an EMBL/GenBank/DDBJ whole genome shotgun (WGS) entry which is preliminary data.</text>
</comment>
<proteinExistence type="predicted"/>
<dbReference type="SUPFAM" id="SSF103657">
    <property type="entry name" value="BAR/IMD domain-like"/>
    <property type="match status" value="1"/>
</dbReference>
<evidence type="ECO:0000256" key="1">
    <source>
        <dbReference type="ARBA" id="ARBA00023121"/>
    </source>
</evidence>
<keyword evidence="3" id="KW-0812">Transmembrane</keyword>
<organism evidence="5 6">
    <name type="scientific">Dissostichus eleginoides</name>
    <name type="common">Patagonian toothfish</name>
    <name type="synonym">Dissostichus amissus</name>
    <dbReference type="NCBI Taxonomy" id="100907"/>
    <lineage>
        <taxon>Eukaryota</taxon>
        <taxon>Metazoa</taxon>
        <taxon>Chordata</taxon>
        <taxon>Craniata</taxon>
        <taxon>Vertebrata</taxon>
        <taxon>Euteleostomi</taxon>
        <taxon>Actinopterygii</taxon>
        <taxon>Neopterygii</taxon>
        <taxon>Teleostei</taxon>
        <taxon>Neoteleostei</taxon>
        <taxon>Acanthomorphata</taxon>
        <taxon>Eupercaria</taxon>
        <taxon>Perciformes</taxon>
        <taxon>Notothenioidei</taxon>
        <taxon>Nototheniidae</taxon>
        <taxon>Dissostichus</taxon>
    </lineage>
</organism>
<dbReference type="Proteomes" id="UP001228049">
    <property type="component" value="Unassembled WGS sequence"/>
</dbReference>
<dbReference type="EMBL" id="JASDAP010000032">
    <property type="protein sequence ID" value="KAK1876208.1"/>
    <property type="molecule type" value="Genomic_DNA"/>
</dbReference>
<gene>
    <name evidence="5" type="ORF">KUDE01_015495</name>
</gene>
<keyword evidence="1" id="KW-0446">Lipid-binding</keyword>
<dbReference type="InterPro" id="IPR027267">
    <property type="entry name" value="AH/BAR_dom_sf"/>
</dbReference>
<name>A0AAD9B512_DISEL</name>
<feature type="domain" description="FCH" evidence="4">
    <location>
        <begin position="223"/>
        <end position="258"/>
    </location>
</feature>
<feature type="region of interest" description="Disordered" evidence="2">
    <location>
        <begin position="374"/>
        <end position="398"/>
    </location>
</feature>
<evidence type="ECO:0000313" key="5">
    <source>
        <dbReference type="EMBL" id="KAK1876208.1"/>
    </source>
</evidence>
<dbReference type="GO" id="GO:0008289">
    <property type="term" value="F:lipid binding"/>
    <property type="evidence" value="ECO:0007669"/>
    <property type="project" value="UniProtKB-KW"/>
</dbReference>
<dbReference type="AlphaFoldDB" id="A0AAD9B512"/>
<dbReference type="InterPro" id="IPR001060">
    <property type="entry name" value="FCH_dom"/>
</dbReference>
<dbReference type="Gene3D" id="1.20.1270.60">
    <property type="entry name" value="Arfaptin homology (AH) domain/BAR domain"/>
    <property type="match status" value="1"/>
</dbReference>
<evidence type="ECO:0000259" key="4">
    <source>
        <dbReference type="Pfam" id="PF00611"/>
    </source>
</evidence>
<protein>
    <submittedName>
        <fullName evidence="5">Formin-binding protein 1</fullName>
    </submittedName>
</protein>
<dbReference type="PANTHER" id="PTHR15735:SF22">
    <property type="entry name" value="FORMIN-BINDING PROTEIN 1 ISOFORM X1"/>
    <property type="match status" value="1"/>
</dbReference>
<feature type="transmembrane region" description="Helical" evidence="3">
    <location>
        <begin position="12"/>
        <end position="29"/>
    </location>
</feature>